<keyword evidence="1" id="KW-1133">Transmembrane helix</keyword>
<keyword evidence="1" id="KW-0472">Membrane</keyword>
<gene>
    <name evidence="2" type="ORF">CN984_03245</name>
</gene>
<sequence length="83" mass="9799">MTGFDERLIWMYGVIVMIFFGGKFIGLIIRSKMYSLAMFLIPFAVLYVLYFTPLSSISVWIRLLIFGLFFVIVSVMFYFIEVR</sequence>
<organism evidence="2 3">
    <name type="scientific">Bacillus cereus</name>
    <dbReference type="NCBI Taxonomy" id="1396"/>
    <lineage>
        <taxon>Bacteria</taxon>
        <taxon>Bacillati</taxon>
        <taxon>Bacillota</taxon>
        <taxon>Bacilli</taxon>
        <taxon>Bacillales</taxon>
        <taxon>Bacillaceae</taxon>
        <taxon>Bacillus</taxon>
        <taxon>Bacillus cereus group</taxon>
    </lineage>
</organism>
<feature type="transmembrane region" description="Helical" evidence="1">
    <location>
        <begin position="59"/>
        <end position="80"/>
    </location>
</feature>
<keyword evidence="1" id="KW-0812">Transmembrane</keyword>
<dbReference type="AlphaFoldDB" id="A0A2B9QHP4"/>
<protein>
    <submittedName>
        <fullName evidence="2">Uncharacterized protein</fullName>
    </submittedName>
</protein>
<reference evidence="2 3" key="1">
    <citation type="submission" date="2017-09" db="EMBL/GenBank/DDBJ databases">
        <title>Large-scale bioinformatics analysis of Bacillus genomes uncovers conserved roles of natural products in bacterial physiology.</title>
        <authorList>
            <consortium name="Agbiome Team Llc"/>
            <person name="Bleich R.M."/>
            <person name="Grubbs K.J."/>
            <person name="Santa Maria K.C."/>
            <person name="Allen S.E."/>
            <person name="Farag S."/>
            <person name="Shank E.A."/>
            <person name="Bowers A."/>
        </authorList>
    </citation>
    <scope>NUCLEOTIDE SEQUENCE [LARGE SCALE GENOMIC DNA]</scope>
    <source>
        <strain evidence="2 3">AFS050027</strain>
    </source>
</reference>
<feature type="transmembrane region" description="Helical" evidence="1">
    <location>
        <begin position="36"/>
        <end position="53"/>
    </location>
</feature>
<feature type="transmembrane region" description="Helical" evidence="1">
    <location>
        <begin position="12"/>
        <end position="29"/>
    </location>
</feature>
<evidence type="ECO:0000256" key="1">
    <source>
        <dbReference type="SAM" id="Phobius"/>
    </source>
</evidence>
<evidence type="ECO:0000313" key="2">
    <source>
        <dbReference type="EMBL" id="PGO34294.1"/>
    </source>
</evidence>
<proteinExistence type="predicted"/>
<comment type="caution">
    <text evidence="2">The sequence shown here is derived from an EMBL/GenBank/DDBJ whole genome shotgun (WGS) entry which is preliminary data.</text>
</comment>
<accession>A0A2B9QHP4</accession>
<dbReference type="Proteomes" id="UP000223777">
    <property type="component" value="Unassembled WGS sequence"/>
</dbReference>
<name>A0A2B9QHP4_BACCE</name>
<evidence type="ECO:0000313" key="3">
    <source>
        <dbReference type="Proteomes" id="UP000223777"/>
    </source>
</evidence>
<dbReference type="EMBL" id="NUIL01000001">
    <property type="protein sequence ID" value="PGO34294.1"/>
    <property type="molecule type" value="Genomic_DNA"/>
</dbReference>